<sequence>MPTEPRPPHGAGSPGGPEDDVYVVDTRKGRPAAAAARPSPRREVRPDPRGEVRPDPRREASPEALRQVRPGPRTRRRKGRLTLFVVGLLVVGWLAFMIWVPVAAWTGISRVDNVPAGERPKDTSGHNYLLVGSDSREGLTAAQRRQLKTGSAEGNRTDTIMLVHVSESGGKPVLISIPRDSYVPIPEHGTNKINAAFTFGGPKLLTQTVEQVTGLHINGYLEIGLGGFAGMVDAIGGVEICVPRDMKDDKAGIDLQKGCQVLDGKNALGYVRSRYEDPLGDIGRATRQRQFLGALMKQSATPSTVLIPWRYTTFVDAASGGVAVGEETSLLDAYRVLQAMRAVSSDEGLSLTVPIADMAYPTDNAGVAVKWDSERALALFHTLRDDQPLTEPPPGTTPGEDPK</sequence>
<name>E6SFQ0_INTC7</name>
<evidence type="ECO:0000256" key="2">
    <source>
        <dbReference type="SAM" id="MobiDB-lite"/>
    </source>
</evidence>
<dbReference type="PANTHER" id="PTHR33392:SF6">
    <property type="entry name" value="POLYISOPRENYL-TEICHOIC ACID--PEPTIDOGLYCAN TEICHOIC ACID TRANSFERASE TAGU"/>
    <property type="match status" value="1"/>
</dbReference>
<feature type="compositionally biased region" description="Basic and acidic residues" evidence="2">
    <location>
        <begin position="40"/>
        <end position="61"/>
    </location>
</feature>
<evidence type="ECO:0000313" key="6">
    <source>
        <dbReference type="Proteomes" id="UP000008914"/>
    </source>
</evidence>
<keyword evidence="6" id="KW-1185">Reference proteome</keyword>
<dbReference type="Proteomes" id="UP000008914">
    <property type="component" value="Chromosome"/>
</dbReference>
<dbReference type="Gene3D" id="3.40.630.190">
    <property type="entry name" value="LCP protein"/>
    <property type="match status" value="1"/>
</dbReference>
<feature type="transmembrane region" description="Helical" evidence="3">
    <location>
        <begin position="81"/>
        <end position="105"/>
    </location>
</feature>
<organism evidence="5 6">
    <name type="scientific">Intrasporangium calvum (strain ATCC 23552 / DSM 43043 / JCM 3097 / NBRC 12989 / NCIMB 10167 / NRRL B-3866 / 7 KIP)</name>
    <dbReference type="NCBI Taxonomy" id="710696"/>
    <lineage>
        <taxon>Bacteria</taxon>
        <taxon>Bacillati</taxon>
        <taxon>Actinomycetota</taxon>
        <taxon>Actinomycetes</taxon>
        <taxon>Micrococcales</taxon>
        <taxon>Intrasporangiaceae</taxon>
        <taxon>Intrasporangium</taxon>
    </lineage>
</organism>
<dbReference type="EMBL" id="CP002343">
    <property type="protein sequence ID" value="ADU47795.1"/>
    <property type="molecule type" value="Genomic_DNA"/>
</dbReference>
<evidence type="ECO:0000313" key="5">
    <source>
        <dbReference type="EMBL" id="ADU47795.1"/>
    </source>
</evidence>
<feature type="region of interest" description="Disordered" evidence="2">
    <location>
        <begin position="1"/>
        <end position="73"/>
    </location>
</feature>
<feature type="domain" description="Cell envelope-related transcriptional attenuator" evidence="4">
    <location>
        <begin position="156"/>
        <end position="299"/>
    </location>
</feature>
<evidence type="ECO:0000259" key="4">
    <source>
        <dbReference type="Pfam" id="PF03816"/>
    </source>
</evidence>
<dbReference type="Pfam" id="PF03816">
    <property type="entry name" value="LytR_cpsA_psr"/>
    <property type="match status" value="1"/>
</dbReference>
<feature type="region of interest" description="Disordered" evidence="2">
    <location>
        <begin position="384"/>
        <end position="403"/>
    </location>
</feature>
<evidence type="ECO:0000256" key="1">
    <source>
        <dbReference type="ARBA" id="ARBA00006068"/>
    </source>
</evidence>
<protein>
    <submittedName>
        <fullName evidence="5">Cell envelope-related transcriptional attenuator</fullName>
    </submittedName>
</protein>
<dbReference type="InterPro" id="IPR050922">
    <property type="entry name" value="LytR/CpsA/Psr_CW_biosynth"/>
</dbReference>
<gene>
    <name evidence="5" type="ordered locus">Intca_1277</name>
</gene>
<accession>E6SFQ0</accession>
<reference evidence="5 6" key="1">
    <citation type="journal article" date="2010" name="Stand. Genomic Sci.">
        <title>Complete genome sequence of Intrasporangium calvum type strain (7 KIP).</title>
        <authorList>
            <person name="Del Rio T.G."/>
            <person name="Chertkov O."/>
            <person name="Yasawong M."/>
            <person name="Lucas S."/>
            <person name="Deshpande S."/>
            <person name="Cheng J.F."/>
            <person name="Detter C."/>
            <person name="Tapia R."/>
            <person name="Han C."/>
            <person name="Goodwin L."/>
            <person name="Pitluck S."/>
            <person name="Liolios K."/>
            <person name="Ivanova N."/>
            <person name="Mavromatis K."/>
            <person name="Pati A."/>
            <person name="Chen A."/>
            <person name="Palaniappan K."/>
            <person name="Land M."/>
            <person name="Hauser L."/>
            <person name="Chang Y.J."/>
            <person name="Jeffries C.D."/>
            <person name="Rohde M."/>
            <person name="Pukall R."/>
            <person name="Sikorski J."/>
            <person name="Goker M."/>
            <person name="Woyke T."/>
            <person name="Bristow J."/>
            <person name="Eisen J.A."/>
            <person name="Markowitz V."/>
            <person name="Hugenholtz P."/>
            <person name="Kyrpides N.C."/>
            <person name="Klenk H.P."/>
            <person name="Lapidus A."/>
        </authorList>
    </citation>
    <scope>NUCLEOTIDE SEQUENCE [LARGE SCALE GENOMIC DNA]</scope>
    <source>
        <strain evidence="6">ATCC 23552 / DSM 43043 / JCM 3097 / NBRC 12989 / 7 KIP</strain>
    </source>
</reference>
<dbReference type="KEGG" id="ica:Intca_1277"/>
<keyword evidence="3" id="KW-0472">Membrane</keyword>
<proteinExistence type="inferred from homology"/>
<comment type="similarity">
    <text evidence="1">Belongs to the LytR/CpsA/Psr (LCP) family.</text>
</comment>
<dbReference type="PANTHER" id="PTHR33392">
    <property type="entry name" value="POLYISOPRENYL-TEICHOIC ACID--PEPTIDOGLYCAN TEICHOIC ACID TRANSFERASE TAGU"/>
    <property type="match status" value="1"/>
</dbReference>
<keyword evidence="3" id="KW-0812">Transmembrane</keyword>
<evidence type="ECO:0000256" key="3">
    <source>
        <dbReference type="SAM" id="Phobius"/>
    </source>
</evidence>
<dbReference type="RefSeq" id="WP_013492111.1">
    <property type="nucleotide sequence ID" value="NC_014830.1"/>
</dbReference>
<dbReference type="STRING" id="710696.Intca_1277"/>
<keyword evidence="3" id="KW-1133">Transmembrane helix</keyword>
<dbReference type="eggNOG" id="COG1316">
    <property type="taxonomic scope" value="Bacteria"/>
</dbReference>
<dbReference type="HOGENOM" id="CLU_016455_0_1_11"/>
<dbReference type="AlphaFoldDB" id="E6SFQ0"/>
<dbReference type="InterPro" id="IPR004474">
    <property type="entry name" value="LytR_CpsA_psr"/>
</dbReference>
<dbReference type="NCBIfam" id="TIGR00350">
    <property type="entry name" value="lytR_cpsA_psr"/>
    <property type="match status" value="1"/>
</dbReference>